<name>A0A8H3FJ66_9LECA</name>
<dbReference type="CDD" id="cd01299">
    <property type="entry name" value="Met_dep_hydrolase_A"/>
    <property type="match status" value="1"/>
</dbReference>
<dbReference type="EMBL" id="CAJPDT010000032">
    <property type="protein sequence ID" value="CAF9922948.1"/>
    <property type="molecule type" value="Genomic_DNA"/>
</dbReference>
<dbReference type="SUPFAM" id="SSF51338">
    <property type="entry name" value="Composite domain of metallo-dependent hydrolases"/>
    <property type="match status" value="1"/>
</dbReference>
<dbReference type="Gene3D" id="3.20.20.140">
    <property type="entry name" value="Metal-dependent hydrolases"/>
    <property type="match status" value="1"/>
</dbReference>
<accession>A0A8H3FJ66</accession>
<dbReference type="AlphaFoldDB" id="A0A8H3FJ66"/>
<dbReference type="OrthoDB" id="194468at2759"/>
<dbReference type="PANTHER" id="PTHR43135:SF3">
    <property type="entry name" value="ALPHA-D-RIBOSE 1-METHYLPHOSPHONATE 5-TRIPHOSPHATE DIPHOSPHATASE"/>
    <property type="match status" value="1"/>
</dbReference>
<gene>
    <name evidence="2" type="ORF">IMSHALPRED_005811</name>
</gene>
<evidence type="ECO:0000259" key="1">
    <source>
        <dbReference type="Pfam" id="PF01979"/>
    </source>
</evidence>
<dbReference type="GO" id="GO:0016810">
    <property type="term" value="F:hydrolase activity, acting on carbon-nitrogen (but not peptide) bonds"/>
    <property type="evidence" value="ECO:0007669"/>
    <property type="project" value="InterPro"/>
</dbReference>
<reference evidence="2" key="1">
    <citation type="submission" date="2021-03" db="EMBL/GenBank/DDBJ databases">
        <authorList>
            <person name="Tagirdzhanova G."/>
        </authorList>
    </citation>
    <scope>NUCLEOTIDE SEQUENCE</scope>
</reference>
<evidence type="ECO:0000313" key="2">
    <source>
        <dbReference type="EMBL" id="CAF9922948.1"/>
    </source>
</evidence>
<evidence type="ECO:0000313" key="3">
    <source>
        <dbReference type="Proteomes" id="UP000664534"/>
    </source>
</evidence>
<comment type="caution">
    <text evidence="2">The sequence shown here is derived from an EMBL/GenBank/DDBJ whole genome shotgun (WGS) entry which is preliminary data.</text>
</comment>
<dbReference type="SUPFAM" id="SSF51556">
    <property type="entry name" value="Metallo-dependent hydrolases"/>
    <property type="match status" value="1"/>
</dbReference>
<dbReference type="InterPro" id="IPR051781">
    <property type="entry name" value="Metallo-dep_Hydrolase"/>
</dbReference>
<dbReference type="InterPro" id="IPR006680">
    <property type="entry name" value="Amidohydro-rel"/>
</dbReference>
<feature type="domain" description="Amidohydrolase-related" evidence="1">
    <location>
        <begin position="78"/>
        <end position="432"/>
    </location>
</feature>
<dbReference type="Pfam" id="PF01979">
    <property type="entry name" value="Amidohydro_1"/>
    <property type="match status" value="1"/>
</dbReference>
<dbReference type="Proteomes" id="UP000664534">
    <property type="component" value="Unassembled WGS sequence"/>
</dbReference>
<dbReference type="PANTHER" id="PTHR43135">
    <property type="entry name" value="ALPHA-D-RIBOSE 1-METHYLPHOSPHONATE 5-TRIPHOSPHATE DIPHOSPHATASE"/>
    <property type="match status" value="1"/>
</dbReference>
<dbReference type="InterPro" id="IPR011059">
    <property type="entry name" value="Metal-dep_hydrolase_composite"/>
</dbReference>
<keyword evidence="3" id="KW-1185">Reference proteome</keyword>
<dbReference type="InterPro" id="IPR057744">
    <property type="entry name" value="OTAase-like"/>
</dbReference>
<proteinExistence type="predicted"/>
<organism evidence="2 3">
    <name type="scientific">Imshaugia aleurites</name>
    <dbReference type="NCBI Taxonomy" id="172621"/>
    <lineage>
        <taxon>Eukaryota</taxon>
        <taxon>Fungi</taxon>
        <taxon>Dikarya</taxon>
        <taxon>Ascomycota</taxon>
        <taxon>Pezizomycotina</taxon>
        <taxon>Lecanoromycetes</taxon>
        <taxon>OSLEUM clade</taxon>
        <taxon>Lecanoromycetidae</taxon>
        <taxon>Lecanorales</taxon>
        <taxon>Lecanorineae</taxon>
        <taxon>Parmeliaceae</taxon>
        <taxon>Imshaugia</taxon>
    </lineage>
</organism>
<dbReference type="InterPro" id="IPR032466">
    <property type="entry name" value="Metal_Hydrolase"/>
</dbReference>
<dbReference type="Gene3D" id="2.30.40.10">
    <property type="entry name" value="Urease, subunit C, domain 1"/>
    <property type="match status" value="1"/>
</dbReference>
<protein>
    <recommendedName>
        <fullName evidence="1">Amidohydrolase-related domain-containing protein</fullName>
    </recommendedName>
</protein>
<sequence>MPTLTNKDVKIAQKHLKMKQKMITSPCLRVDADLIIPGRGQPIKNGSLISSDAKIILVCKTDILGPEHAKIPPITVPVLMPGMWDCHMHFMGVEKTAVDDMVMVPPAIAGARSAKDIVATLNAGFTSVRELAGYGSDLSKVISEGWLPGPNIYPAVSILSQTAGHGDAHSLPLNLLNDRMRHGLPFYLCDGVGECIKAVRIQIRRGAKVIKVATTGGVLSLIDDPQMQQFSAKELEAIVEEATRSDRIVAAHCHGRKGIMAALRAGCRTIEHGSYLDQEAIELMLEMNAILVPTRSIIEYGLQHAEAFTKESYAKMIKVSEAHKKSYQLAVNAGIRIALGTDLGFSSPTIRFNHGMNGGEFRYAVDAGMTSLEAIEAGTANGPETLGLQAPKSGQLKPGYDADFIALSGNPMKDIDILADPGKVTHVWKAGHLHKSPTKPCGLLT</sequence>